<protein>
    <submittedName>
        <fullName evidence="7">Uncharacterized protein</fullName>
    </submittedName>
</protein>
<keyword evidence="3" id="KW-0732">Signal</keyword>
<name>A0A2G2X286_CAPBA</name>
<dbReference type="InterPro" id="IPR001611">
    <property type="entry name" value="Leu-rich_rpt"/>
</dbReference>
<organism evidence="7 8">
    <name type="scientific">Capsicum baccatum</name>
    <name type="common">Peruvian pepper</name>
    <dbReference type="NCBI Taxonomy" id="33114"/>
    <lineage>
        <taxon>Eukaryota</taxon>
        <taxon>Viridiplantae</taxon>
        <taxon>Streptophyta</taxon>
        <taxon>Embryophyta</taxon>
        <taxon>Tracheophyta</taxon>
        <taxon>Spermatophyta</taxon>
        <taxon>Magnoliopsida</taxon>
        <taxon>eudicotyledons</taxon>
        <taxon>Gunneridae</taxon>
        <taxon>Pentapetalae</taxon>
        <taxon>asterids</taxon>
        <taxon>lamiids</taxon>
        <taxon>Solanales</taxon>
        <taxon>Solanaceae</taxon>
        <taxon>Solanoideae</taxon>
        <taxon>Capsiceae</taxon>
        <taxon>Capsicum</taxon>
    </lineage>
</organism>
<evidence type="ECO:0000256" key="1">
    <source>
        <dbReference type="ARBA" id="ARBA00004370"/>
    </source>
</evidence>
<keyword evidence="5" id="KW-0472">Membrane</keyword>
<keyword evidence="2" id="KW-0433">Leucine-rich repeat</keyword>
<accession>A0A2G2X286</accession>
<dbReference type="Pfam" id="PF13855">
    <property type="entry name" value="LRR_8"/>
    <property type="match status" value="1"/>
</dbReference>
<keyword evidence="8" id="KW-1185">Reference proteome</keyword>
<dbReference type="PROSITE" id="PS51450">
    <property type="entry name" value="LRR"/>
    <property type="match status" value="1"/>
</dbReference>
<evidence type="ECO:0000313" key="7">
    <source>
        <dbReference type="EMBL" id="PHT51539.1"/>
    </source>
</evidence>
<comment type="caution">
    <text evidence="7">The sequence shown here is derived from an EMBL/GenBank/DDBJ whole genome shotgun (WGS) entry which is preliminary data.</text>
</comment>
<dbReference type="Gene3D" id="3.30.70.270">
    <property type="match status" value="1"/>
</dbReference>
<dbReference type="Pfam" id="PF00560">
    <property type="entry name" value="LRR_1"/>
    <property type="match status" value="3"/>
</dbReference>
<dbReference type="Gene3D" id="3.80.10.10">
    <property type="entry name" value="Ribonuclease Inhibitor"/>
    <property type="match status" value="4"/>
</dbReference>
<evidence type="ECO:0000256" key="3">
    <source>
        <dbReference type="ARBA" id="ARBA00022729"/>
    </source>
</evidence>
<dbReference type="AlphaFoldDB" id="A0A2G2X286"/>
<keyword evidence="6" id="KW-0325">Glycoprotein</keyword>
<dbReference type="SUPFAM" id="SSF52058">
    <property type="entry name" value="L domain-like"/>
    <property type="match status" value="1"/>
</dbReference>
<dbReference type="PANTHER" id="PTHR45974">
    <property type="entry name" value="RECEPTOR-LIKE PROTEIN 55"/>
    <property type="match status" value="1"/>
</dbReference>
<sequence>MVIRHRVPNFSPAAKSAFSGMGTSQNRLYALSTSHQYEVSLDVVTDYHQLKIREVDIPKNTFQTRYGHYELLVMSSGLANALASFTDLMNRVRSGLDPQFQPTLGASWAWSGTIGGLWRVSIYYCSTDEVDSEEGKVNVVTDDLSRLSIGSLSHVEKEKKRFVKDIHLLANLGVQLLDSKDRGVIIQEVVKFSLWAEVKEKTSKVSRRRKVAPRRWLGIAWPSLTITGMVMVRSVALSRFKTDVVFSLKTFEILLQNLTNLKVVSLSVVDISSLIPMNLSSSLRFVDLTDTNLQGVLTESFFLLPNLEMLKLGKNHLLKGVLAKIRPSSTLLELSIARTGISGELPDLIGTLSYLNRLDLYGCQFAGSIPDSIGNLMQIRQLDFSENNFTGHILSTISKLKHLTLLDLRSYSLQGEIPDVFSNLRKLVRLFISNSFTGPFPFSILSLRNFQRLDMSSNSRSGPLPSNERMFPKLCNLDLSHNSLNGTIPSWVFNISSFELRLDHNQFNKIADELKANPILRSLDLSHNQRRGPFPQSLVKLISLTDLYLSSNNITDNAGIEVFTTMKKLKTLVLSYNPLS</sequence>
<dbReference type="InterPro" id="IPR043128">
    <property type="entry name" value="Rev_trsase/Diguanyl_cyclase"/>
</dbReference>
<reference evidence="7 8" key="1">
    <citation type="journal article" date="2017" name="Genome Biol.">
        <title>New reference genome sequences of hot pepper reveal the massive evolution of plant disease-resistance genes by retroduplication.</title>
        <authorList>
            <person name="Kim S."/>
            <person name="Park J."/>
            <person name="Yeom S.I."/>
            <person name="Kim Y.M."/>
            <person name="Seo E."/>
            <person name="Kim K.T."/>
            <person name="Kim M.S."/>
            <person name="Lee J.M."/>
            <person name="Cheong K."/>
            <person name="Shin H.S."/>
            <person name="Kim S.B."/>
            <person name="Han K."/>
            <person name="Lee J."/>
            <person name="Park M."/>
            <person name="Lee H.A."/>
            <person name="Lee H.Y."/>
            <person name="Lee Y."/>
            <person name="Oh S."/>
            <person name="Lee J.H."/>
            <person name="Choi E."/>
            <person name="Choi E."/>
            <person name="Lee S.E."/>
            <person name="Jeon J."/>
            <person name="Kim H."/>
            <person name="Choi G."/>
            <person name="Song H."/>
            <person name="Lee J."/>
            <person name="Lee S.C."/>
            <person name="Kwon J.K."/>
            <person name="Lee H.Y."/>
            <person name="Koo N."/>
            <person name="Hong Y."/>
            <person name="Kim R.W."/>
            <person name="Kang W.H."/>
            <person name="Huh J.H."/>
            <person name="Kang B.C."/>
            <person name="Yang T.J."/>
            <person name="Lee Y.H."/>
            <person name="Bennetzen J.L."/>
            <person name="Choi D."/>
        </authorList>
    </citation>
    <scope>NUCLEOTIDE SEQUENCE [LARGE SCALE GENOMIC DNA]</scope>
    <source>
        <strain evidence="8">cv. PBC81</strain>
    </source>
</reference>
<dbReference type="SUPFAM" id="SSF56672">
    <property type="entry name" value="DNA/RNA polymerases"/>
    <property type="match status" value="1"/>
</dbReference>
<proteinExistence type="predicted"/>
<reference evidence="8" key="2">
    <citation type="journal article" date="2017" name="J. Anim. Genet.">
        <title>Multiple reference genome sequences of hot pepper reveal the massive evolution of plant disease resistance genes by retroduplication.</title>
        <authorList>
            <person name="Kim S."/>
            <person name="Park J."/>
            <person name="Yeom S.-I."/>
            <person name="Kim Y.-M."/>
            <person name="Seo E."/>
            <person name="Kim K.-T."/>
            <person name="Kim M.-S."/>
            <person name="Lee J.M."/>
            <person name="Cheong K."/>
            <person name="Shin H.-S."/>
            <person name="Kim S.-B."/>
            <person name="Han K."/>
            <person name="Lee J."/>
            <person name="Park M."/>
            <person name="Lee H.-A."/>
            <person name="Lee H.-Y."/>
            <person name="Lee Y."/>
            <person name="Oh S."/>
            <person name="Lee J.H."/>
            <person name="Choi E."/>
            <person name="Choi E."/>
            <person name="Lee S.E."/>
            <person name="Jeon J."/>
            <person name="Kim H."/>
            <person name="Choi G."/>
            <person name="Song H."/>
            <person name="Lee J."/>
            <person name="Lee S.-C."/>
            <person name="Kwon J.-K."/>
            <person name="Lee H.-Y."/>
            <person name="Koo N."/>
            <person name="Hong Y."/>
            <person name="Kim R.W."/>
            <person name="Kang W.-H."/>
            <person name="Huh J.H."/>
            <person name="Kang B.-C."/>
            <person name="Yang T.-J."/>
            <person name="Lee Y.-H."/>
            <person name="Bennetzen J.L."/>
            <person name="Choi D."/>
        </authorList>
    </citation>
    <scope>NUCLEOTIDE SEQUENCE [LARGE SCALE GENOMIC DNA]</scope>
    <source>
        <strain evidence="8">cv. PBC81</strain>
    </source>
</reference>
<dbReference type="Proteomes" id="UP000224567">
    <property type="component" value="Unassembled WGS sequence"/>
</dbReference>
<comment type="subcellular location">
    <subcellularLocation>
        <location evidence="1">Membrane</location>
    </subcellularLocation>
</comment>
<dbReference type="GO" id="GO:0016020">
    <property type="term" value="C:membrane"/>
    <property type="evidence" value="ECO:0007669"/>
    <property type="project" value="UniProtKB-SubCell"/>
</dbReference>
<evidence type="ECO:0000313" key="8">
    <source>
        <dbReference type="Proteomes" id="UP000224567"/>
    </source>
</evidence>
<evidence type="ECO:0000256" key="2">
    <source>
        <dbReference type="ARBA" id="ARBA00022614"/>
    </source>
</evidence>
<gene>
    <name evidence="7" type="ORF">CQW23_06001</name>
</gene>
<dbReference type="InterPro" id="IPR043502">
    <property type="entry name" value="DNA/RNA_pol_sf"/>
</dbReference>
<evidence type="ECO:0000256" key="4">
    <source>
        <dbReference type="ARBA" id="ARBA00022737"/>
    </source>
</evidence>
<dbReference type="FunFam" id="3.80.10.10:FF:000383">
    <property type="entry name" value="Leucine-rich repeat receptor protein kinase EMS1"/>
    <property type="match status" value="1"/>
</dbReference>
<dbReference type="Gene3D" id="3.10.10.10">
    <property type="entry name" value="HIV Type 1 Reverse Transcriptase, subunit A, domain 1"/>
    <property type="match status" value="1"/>
</dbReference>
<keyword evidence="4" id="KW-0677">Repeat</keyword>
<evidence type="ECO:0000256" key="5">
    <source>
        <dbReference type="ARBA" id="ARBA00023136"/>
    </source>
</evidence>
<dbReference type="EMBL" id="MLFT02000003">
    <property type="protein sequence ID" value="PHT51539.1"/>
    <property type="molecule type" value="Genomic_DNA"/>
</dbReference>
<dbReference type="STRING" id="33114.A0A2G2X286"/>
<dbReference type="InterPro" id="IPR032675">
    <property type="entry name" value="LRR_dom_sf"/>
</dbReference>
<evidence type="ECO:0000256" key="6">
    <source>
        <dbReference type="ARBA" id="ARBA00023180"/>
    </source>
</evidence>
<dbReference type="OrthoDB" id="1301710at2759"/>